<sequence>MFAVKEKTGEIVLRRHLDREHRDRYEFTVEARDHQPDQRTGTGIAQGSGTAQVRVDVTDVNDNAPYFVNASRLYCFLRRSARPGAEIARLVARDADRGPFGRITYQLHQAPVDLGLDLDETSGLLYLGDSPKAADLLRNKREREFQVLIGAKDGGGLAATSNLSIALQLVDDDEEVPRF</sequence>
<dbReference type="CDD" id="cd11304">
    <property type="entry name" value="Cadherin_repeat"/>
    <property type="match status" value="2"/>
</dbReference>
<dbReference type="PRINTS" id="PR00205">
    <property type="entry name" value="CADHERIN"/>
</dbReference>
<evidence type="ECO:0000313" key="12">
    <source>
        <dbReference type="WBParaSite" id="ASIM_0000629501-mRNA-1"/>
    </source>
</evidence>
<evidence type="ECO:0000313" key="11">
    <source>
        <dbReference type="Proteomes" id="UP000267096"/>
    </source>
</evidence>
<reference evidence="12" key="1">
    <citation type="submission" date="2017-02" db="UniProtKB">
        <authorList>
            <consortium name="WormBaseParasite"/>
        </authorList>
    </citation>
    <scope>IDENTIFICATION</scope>
</reference>
<dbReference type="GO" id="GO:0007156">
    <property type="term" value="P:homophilic cell adhesion via plasma membrane adhesion molecules"/>
    <property type="evidence" value="ECO:0007669"/>
    <property type="project" value="InterPro"/>
</dbReference>
<keyword evidence="7" id="KW-0472">Membrane</keyword>
<keyword evidence="2" id="KW-0812">Transmembrane</keyword>
<evidence type="ECO:0000259" key="9">
    <source>
        <dbReference type="PROSITE" id="PS50268"/>
    </source>
</evidence>
<accession>A0A0M3JF95</accession>
<dbReference type="EMBL" id="UYRR01012734">
    <property type="protein sequence ID" value="VDK26495.1"/>
    <property type="molecule type" value="Genomic_DNA"/>
</dbReference>
<dbReference type="PANTHER" id="PTHR24025:SF23">
    <property type="entry name" value="NEURAL-CADHERIN"/>
    <property type="match status" value="1"/>
</dbReference>
<dbReference type="AlphaFoldDB" id="A0A0M3JF95"/>
<dbReference type="InterPro" id="IPR050971">
    <property type="entry name" value="Cadherin-domain_protein"/>
</dbReference>
<evidence type="ECO:0000256" key="1">
    <source>
        <dbReference type="ARBA" id="ARBA00004370"/>
    </source>
</evidence>
<dbReference type="InterPro" id="IPR020894">
    <property type="entry name" value="Cadherin_CS"/>
</dbReference>
<evidence type="ECO:0000256" key="8">
    <source>
        <dbReference type="PROSITE-ProRule" id="PRU00043"/>
    </source>
</evidence>
<evidence type="ECO:0000256" key="5">
    <source>
        <dbReference type="ARBA" id="ARBA00022889"/>
    </source>
</evidence>
<protein>
    <submittedName>
        <fullName evidence="12">Cadherin domain-containing protein</fullName>
    </submittedName>
</protein>
<dbReference type="InterPro" id="IPR015919">
    <property type="entry name" value="Cadherin-like_sf"/>
</dbReference>
<dbReference type="GO" id="GO:0005911">
    <property type="term" value="C:cell-cell junction"/>
    <property type="evidence" value="ECO:0007669"/>
    <property type="project" value="TreeGrafter"/>
</dbReference>
<dbReference type="Gene3D" id="2.60.40.60">
    <property type="entry name" value="Cadherins"/>
    <property type="match status" value="2"/>
</dbReference>
<keyword evidence="5" id="KW-0130">Cell adhesion</keyword>
<dbReference type="GO" id="GO:0005886">
    <property type="term" value="C:plasma membrane"/>
    <property type="evidence" value="ECO:0007669"/>
    <property type="project" value="InterPro"/>
</dbReference>
<dbReference type="PROSITE" id="PS00232">
    <property type="entry name" value="CADHERIN_1"/>
    <property type="match status" value="1"/>
</dbReference>
<feature type="domain" description="Cadherin" evidence="9">
    <location>
        <begin position="77"/>
        <end position="179"/>
    </location>
</feature>
<evidence type="ECO:0000256" key="7">
    <source>
        <dbReference type="ARBA" id="ARBA00023136"/>
    </source>
</evidence>
<keyword evidence="6" id="KW-1133">Transmembrane helix</keyword>
<dbReference type="OrthoDB" id="6252479at2759"/>
<dbReference type="PANTHER" id="PTHR24025">
    <property type="entry name" value="DESMOGLEIN FAMILY MEMBER"/>
    <property type="match status" value="1"/>
</dbReference>
<organism evidence="12">
    <name type="scientific">Anisakis simplex</name>
    <name type="common">Herring worm</name>
    <dbReference type="NCBI Taxonomy" id="6269"/>
    <lineage>
        <taxon>Eukaryota</taxon>
        <taxon>Metazoa</taxon>
        <taxon>Ecdysozoa</taxon>
        <taxon>Nematoda</taxon>
        <taxon>Chromadorea</taxon>
        <taxon>Rhabditida</taxon>
        <taxon>Spirurina</taxon>
        <taxon>Ascaridomorpha</taxon>
        <taxon>Ascaridoidea</taxon>
        <taxon>Anisakidae</taxon>
        <taxon>Anisakis</taxon>
        <taxon>Anisakis simplex complex</taxon>
    </lineage>
</organism>
<name>A0A0M3JF95_ANISI</name>
<reference evidence="10 11" key="2">
    <citation type="submission" date="2018-11" db="EMBL/GenBank/DDBJ databases">
        <authorList>
            <consortium name="Pathogen Informatics"/>
        </authorList>
    </citation>
    <scope>NUCLEOTIDE SEQUENCE [LARGE SCALE GENOMIC DNA]</scope>
</reference>
<dbReference type="PROSITE" id="PS50268">
    <property type="entry name" value="CADHERIN_2"/>
    <property type="match status" value="2"/>
</dbReference>
<dbReference type="GO" id="GO:0005509">
    <property type="term" value="F:calcium ion binding"/>
    <property type="evidence" value="ECO:0007669"/>
    <property type="project" value="UniProtKB-UniRule"/>
</dbReference>
<evidence type="ECO:0000313" key="10">
    <source>
        <dbReference type="EMBL" id="VDK26495.1"/>
    </source>
</evidence>
<dbReference type="SUPFAM" id="SSF49313">
    <property type="entry name" value="Cadherin-like"/>
    <property type="match status" value="2"/>
</dbReference>
<comment type="subcellular location">
    <subcellularLocation>
        <location evidence="1">Membrane</location>
    </subcellularLocation>
</comment>
<keyword evidence="11" id="KW-1185">Reference proteome</keyword>
<dbReference type="SMART" id="SM00112">
    <property type="entry name" value="CA"/>
    <property type="match status" value="2"/>
</dbReference>
<proteinExistence type="predicted"/>
<keyword evidence="3" id="KW-0677">Repeat</keyword>
<gene>
    <name evidence="10" type="ORF">ASIM_LOCUS6082</name>
</gene>
<dbReference type="Proteomes" id="UP000267096">
    <property type="component" value="Unassembled WGS sequence"/>
</dbReference>
<feature type="domain" description="Cadherin" evidence="9">
    <location>
        <begin position="1"/>
        <end position="67"/>
    </location>
</feature>
<evidence type="ECO:0000256" key="4">
    <source>
        <dbReference type="ARBA" id="ARBA00022837"/>
    </source>
</evidence>
<evidence type="ECO:0000256" key="2">
    <source>
        <dbReference type="ARBA" id="ARBA00022692"/>
    </source>
</evidence>
<dbReference type="InterPro" id="IPR002126">
    <property type="entry name" value="Cadherin-like_dom"/>
</dbReference>
<keyword evidence="4 8" id="KW-0106">Calcium</keyword>
<evidence type="ECO:0000256" key="3">
    <source>
        <dbReference type="ARBA" id="ARBA00022737"/>
    </source>
</evidence>
<evidence type="ECO:0000256" key="6">
    <source>
        <dbReference type="ARBA" id="ARBA00022989"/>
    </source>
</evidence>
<dbReference type="WBParaSite" id="ASIM_0000629501-mRNA-1">
    <property type="protein sequence ID" value="ASIM_0000629501-mRNA-1"/>
    <property type="gene ID" value="ASIM_0000629501"/>
</dbReference>
<dbReference type="Pfam" id="PF00028">
    <property type="entry name" value="Cadherin"/>
    <property type="match status" value="1"/>
</dbReference>